<dbReference type="EMBL" id="VDCS01000007">
    <property type="protein sequence ID" value="TNJ44517.1"/>
    <property type="molecule type" value="Genomic_DNA"/>
</dbReference>
<gene>
    <name evidence="2" type="ORF">FGF67_07675</name>
</gene>
<comment type="caution">
    <text evidence="2">The sequence shown here is derived from an EMBL/GenBank/DDBJ whole genome shotgun (WGS) entry which is preliminary data.</text>
</comment>
<dbReference type="RefSeq" id="WP_139696406.1">
    <property type="nucleotide sequence ID" value="NZ_CP074074.1"/>
</dbReference>
<feature type="transmembrane region" description="Helical" evidence="1">
    <location>
        <begin position="62"/>
        <end position="85"/>
    </location>
</feature>
<evidence type="ECO:0000313" key="2">
    <source>
        <dbReference type="EMBL" id="TNJ44517.1"/>
    </source>
</evidence>
<keyword evidence="3" id="KW-1185">Reference proteome</keyword>
<evidence type="ECO:0000256" key="1">
    <source>
        <dbReference type="SAM" id="Phobius"/>
    </source>
</evidence>
<feature type="transmembrane region" description="Helical" evidence="1">
    <location>
        <begin position="21"/>
        <end position="42"/>
    </location>
</feature>
<reference evidence="2 3" key="1">
    <citation type="submission" date="2019-05" db="EMBL/GenBank/DDBJ databases">
        <title>Tamlana fucoidanivorans sp. nov., isolated from the surface of algae collected from Fujian province in China.</title>
        <authorList>
            <person name="Li J."/>
        </authorList>
    </citation>
    <scope>NUCLEOTIDE SEQUENCE [LARGE SCALE GENOMIC DNA]</scope>
    <source>
        <strain evidence="2 3">CW2-9</strain>
    </source>
</reference>
<name>A0A5C4SKJ3_9FLAO</name>
<accession>A0A5C4SKJ3</accession>
<organism evidence="2 3">
    <name type="scientific">Allotamlana fucoidanivorans</name>
    <dbReference type="NCBI Taxonomy" id="2583814"/>
    <lineage>
        <taxon>Bacteria</taxon>
        <taxon>Pseudomonadati</taxon>
        <taxon>Bacteroidota</taxon>
        <taxon>Flavobacteriia</taxon>
        <taxon>Flavobacteriales</taxon>
        <taxon>Flavobacteriaceae</taxon>
        <taxon>Allotamlana</taxon>
    </lineage>
</organism>
<dbReference type="AlphaFoldDB" id="A0A5C4SKJ3"/>
<keyword evidence="1" id="KW-1133">Transmembrane helix</keyword>
<keyword evidence="1" id="KW-0472">Membrane</keyword>
<evidence type="ECO:0000313" key="3">
    <source>
        <dbReference type="Proteomes" id="UP000308713"/>
    </source>
</evidence>
<dbReference type="OrthoDB" id="1494581at2"/>
<sequence>MNTELKNEYHERNIRWTQTTINQLSFYNNLLLSLGIGFLTFSFNADLFKNLKFSFNEIDWSISFLALSLVSIVLSIVIGLITSIARLKDFRITRSINQIRQRTYEHSEKLLDESTPEEYKRIKRTFIIFKKQPQISIEECKAYNQTIDFDLRFRELRNLAHNLGLNSWNYTKKQSILFGFSVAFYLCSILI</sequence>
<proteinExistence type="predicted"/>
<keyword evidence="1" id="KW-0812">Transmembrane</keyword>
<protein>
    <submittedName>
        <fullName evidence="2">Uncharacterized protein</fullName>
    </submittedName>
</protein>
<dbReference type="Proteomes" id="UP000308713">
    <property type="component" value="Unassembled WGS sequence"/>
</dbReference>